<feature type="domain" description="Calcineurin-like phosphoesterase" evidence="2">
    <location>
        <begin position="1"/>
        <end position="196"/>
    </location>
</feature>
<gene>
    <name evidence="3" type="ORF">CLG94_00600</name>
</gene>
<sequence>MRFLHCADIHLDSPLRGLERYEGAPVEEVRGATRRAFENMVQCALRERVDFVVIAGDLYDGDWPDFNTGLFFAKGMAQLGESGIAVYVVRGNHDAANKLTRSLPLPKNVYLFPDKDPKTLTDDNLGLAVHGQSFTTAAVLDDLAVDYPKAVPGCFNLGVLHTSLNGRPSHDNYAPTTESILKSKGYDYWALGHVHAREIVSKDPWVVYPGNPQGRHIREQGAKGCELVTVEEGSIATEAIELDVLRWTELVVDVAGLPDLDALLDRAAAGVRTELAHADGRILGLRFRLQGVGPVHRAVSAQPDVVAEQLRAVALEVSGGNAWLEKVDIRVRPVVDFDQLAIGDDPVGLLVRELRSLARNQDVLASLATEALKELRQKLPAELVQDEALRLDAPEVLQDLLGEAEAELLARLAGENGAP</sequence>
<organism evidence="3 4">
    <name type="scientific">Candidatus Methylomirabilis limnetica</name>
    <dbReference type="NCBI Taxonomy" id="2033718"/>
    <lineage>
        <taxon>Bacteria</taxon>
        <taxon>Candidatus Methylomirabilota</taxon>
        <taxon>Candidatus Methylomirabilia</taxon>
        <taxon>Candidatus Methylomirabilales</taxon>
        <taxon>Candidatus Methylomirabilaceae</taxon>
        <taxon>Candidatus Methylomirabilis</taxon>
    </lineage>
</organism>
<reference evidence="3 4" key="1">
    <citation type="submission" date="2017-09" db="EMBL/GenBank/DDBJ databases">
        <title>Bloom of a denitrifying methanotroph, Candidatus Methylomirabilis limnetica, in a deep stratified lake.</title>
        <authorList>
            <person name="Graf J.S."/>
            <person name="Marchant H.K."/>
            <person name="Tienken D."/>
            <person name="Hach P.F."/>
            <person name="Brand A."/>
            <person name="Schubert C.J."/>
            <person name="Kuypers M.M."/>
            <person name="Milucka J."/>
        </authorList>
    </citation>
    <scope>NUCLEOTIDE SEQUENCE [LARGE SCALE GENOMIC DNA]</scope>
    <source>
        <strain evidence="3 4">Zug</strain>
    </source>
</reference>
<keyword evidence="1" id="KW-0378">Hydrolase</keyword>
<dbReference type="Gene3D" id="3.60.21.10">
    <property type="match status" value="1"/>
</dbReference>
<proteinExistence type="predicted"/>
<evidence type="ECO:0000256" key="1">
    <source>
        <dbReference type="ARBA" id="ARBA00022801"/>
    </source>
</evidence>
<dbReference type="EMBL" id="NVQC01000008">
    <property type="protein sequence ID" value="PTL37064.1"/>
    <property type="molecule type" value="Genomic_DNA"/>
</dbReference>
<dbReference type="PIRSF" id="PIRSF033091">
    <property type="entry name" value="Pesterase_YhaO"/>
    <property type="match status" value="1"/>
</dbReference>
<dbReference type="OrthoDB" id="9773856at2"/>
<evidence type="ECO:0000313" key="3">
    <source>
        <dbReference type="EMBL" id="PTL37064.1"/>
    </source>
</evidence>
<comment type="caution">
    <text evidence="3">The sequence shown here is derived from an EMBL/GenBank/DDBJ whole genome shotgun (WGS) entry which is preliminary data.</text>
</comment>
<dbReference type="InterPro" id="IPR041796">
    <property type="entry name" value="Mre11_N"/>
</dbReference>
<dbReference type="PANTHER" id="PTHR30337">
    <property type="entry name" value="COMPONENT OF ATP-DEPENDENT DSDNA EXONUCLEASE"/>
    <property type="match status" value="1"/>
</dbReference>
<dbReference type="InterPro" id="IPR050535">
    <property type="entry name" value="DNA_Repair-Maintenance_Comp"/>
</dbReference>
<evidence type="ECO:0000313" key="4">
    <source>
        <dbReference type="Proteomes" id="UP000241436"/>
    </source>
</evidence>
<protein>
    <recommendedName>
        <fullName evidence="2">Calcineurin-like phosphoesterase domain-containing protein</fullName>
    </recommendedName>
</protein>
<dbReference type="Proteomes" id="UP000241436">
    <property type="component" value="Unassembled WGS sequence"/>
</dbReference>
<reference evidence="4" key="2">
    <citation type="journal article" date="2018" name="Environ. Microbiol.">
        <title>Bloom of a denitrifying methanotroph, 'Candidatus Methylomirabilis limnetica', in a deep stratified lake.</title>
        <authorList>
            <person name="Graf J.S."/>
            <person name="Mayr M.J."/>
            <person name="Marchant H.K."/>
            <person name="Tienken D."/>
            <person name="Hach P.F."/>
            <person name="Brand A."/>
            <person name="Schubert C.J."/>
            <person name="Kuypers M.M."/>
            <person name="Milucka J."/>
        </authorList>
    </citation>
    <scope>NUCLEOTIDE SEQUENCE [LARGE SCALE GENOMIC DNA]</scope>
    <source>
        <strain evidence="4">Zug</strain>
    </source>
</reference>
<dbReference type="Pfam" id="PF00149">
    <property type="entry name" value="Metallophos"/>
    <property type="match status" value="1"/>
</dbReference>
<dbReference type="InterPro" id="IPR029052">
    <property type="entry name" value="Metallo-depent_PP-like"/>
</dbReference>
<dbReference type="InterPro" id="IPR014576">
    <property type="entry name" value="Pesterase_YhaO"/>
</dbReference>
<dbReference type="AlphaFoldDB" id="A0A2T4U123"/>
<accession>A0A2T4U123</accession>
<dbReference type="InterPro" id="IPR004843">
    <property type="entry name" value="Calcineurin-like_PHP"/>
</dbReference>
<dbReference type="CDD" id="cd00840">
    <property type="entry name" value="MPP_Mre11_N"/>
    <property type="match status" value="1"/>
</dbReference>
<name>A0A2T4U123_9BACT</name>
<dbReference type="GO" id="GO:0016787">
    <property type="term" value="F:hydrolase activity"/>
    <property type="evidence" value="ECO:0007669"/>
    <property type="project" value="UniProtKB-KW"/>
</dbReference>
<keyword evidence="4" id="KW-1185">Reference proteome</keyword>
<dbReference type="RefSeq" id="WP_107560969.1">
    <property type="nucleotide sequence ID" value="NZ_NVQC01000008.1"/>
</dbReference>
<evidence type="ECO:0000259" key="2">
    <source>
        <dbReference type="Pfam" id="PF00149"/>
    </source>
</evidence>
<dbReference type="SUPFAM" id="SSF56300">
    <property type="entry name" value="Metallo-dependent phosphatases"/>
    <property type="match status" value="1"/>
</dbReference>
<dbReference type="PANTHER" id="PTHR30337:SF7">
    <property type="entry name" value="PHOSPHOESTERASE"/>
    <property type="match status" value="1"/>
</dbReference>